<dbReference type="AlphaFoldDB" id="A0A847RCC1"/>
<proteinExistence type="predicted"/>
<keyword evidence="1" id="KW-0812">Transmembrane</keyword>
<accession>A0A847RCC1</accession>
<feature type="transmembrane region" description="Helical" evidence="1">
    <location>
        <begin position="12"/>
        <end position="35"/>
    </location>
</feature>
<comment type="caution">
    <text evidence="2">The sequence shown here is derived from an EMBL/GenBank/DDBJ whole genome shotgun (WGS) entry which is preliminary data.</text>
</comment>
<sequence length="147" mass="17284">MFSLKTTELKGSRIGLALWLVTAIAYAALLRLYWVPVDWQALFYALACASGVWLVWFVRRTSRRIGIDDQGAFLFERGAYKRLVFIRANDFQLIARVDQGDRFWAQCWPVFRVIYRDSVDANQYQILRSFAAQQIVLRRSERPKKTR</sequence>
<feature type="transmembrane region" description="Helical" evidence="1">
    <location>
        <begin position="41"/>
        <end position="58"/>
    </location>
</feature>
<reference evidence="2 3" key="1">
    <citation type="submission" date="2020-04" db="EMBL/GenBank/DDBJ databases">
        <title>Marinomonas sp. M1K-6 isolated from the deep seawater of the Mariana Trench.</title>
        <authorList>
            <person name="Li Y."/>
        </authorList>
    </citation>
    <scope>NUCLEOTIDE SEQUENCE [LARGE SCALE GENOMIC DNA]</scope>
    <source>
        <strain evidence="2 3">M1K-6</strain>
    </source>
</reference>
<dbReference type="RefSeq" id="WP_168827188.1">
    <property type="nucleotide sequence ID" value="NZ_CP073013.1"/>
</dbReference>
<gene>
    <name evidence="2" type="ORF">HGG82_15170</name>
</gene>
<organism evidence="2 3">
    <name type="scientific">Marinomonas profundi</name>
    <dbReference type="NCBI Taxonomy" id="2726122"/>
    <lineage>
        <taxon>Bacteria</taxon>
        <taxon>Pseudomonadati</taxon>
        <taxon>Pseudomonadota</taxon>
        <taxon>Gammaproteobacteria</taxon>
        <taxon>Oceanospirillales</taxon>
        <taxon>Oceanospirillaceae</taxon>
        <taxon>Marinomonas</taxon>
    </lineage>
</organism>
<keyword evidence="3" id="KW-1185">Reference proteome</keyword>
<dbReference type="EMBL" id="JABAEK010000023">
    <property type="protein sequence ID" value="NLQ18947.1"/>
    <property type="molecule type" value="Genomic_DNA"/>
</dbReference>
<evidence type="ECO:0000313" key="3">
    <source>
        <dbReference type="Proteomes" id="UP000586067"/>
    </source>
</evidence>
<dbReference type="Proteomes" id="UP000586067">
    <property type="component" value="Unassembled WGS sequence"/>
</dbReference>
<keyword evidence="1" id="KW-1133">Transmembrane helix</keyword>
<name>A0A847RCC1_9GAMM</name>
<protein>
    <recommendedName>
        <fullName evidence="4">Toxin CptA</fullName>
    </recommendedName>
</protein>
<evidence type="ECO:0008006" key="4">
    <source>
        <dbReference type="Google" id="ProtNLM"/>
    </source>
</evidence>
<evidence type="ECO:0000256" key="1">
    <source>
        <dbReference type="SAM" id="Phobius"/>
    </source>
</evidence>
<keyword evidence="1" id="KW-0472">Membrane</keyword>
<evidence type="ECO:0000313" key="2">
    <source>
        <dbReference type="EMBL" id="NLQ18947.1"/>
    </source>
</evidence>